<evidence type="ECO:0000256" key="7">
    <source>
        <dbReference type="HAMAP-Rule" id="MF_00957"/>
    </source>
</evidence>
<dbReference type="PANTHER" id="PTHR43051">
    <property type="entry name" value="POLYNUCLEOTIDE ADENYLYLTRANSFERASE FAMILY PROTEIN"/>
    <property type="match status" value="1"/>
</dbReference>
<dbReference type="Gene3D" id="3.30.460.10">
    <property type="entry name" value="Beta Polymerase, domain 2"/>
    <property type="match status" value="1"/>
</dbReference>
<keyword evidence="3 7" id="KW-0547">Nucleotide-binding</keyword>
<protein>
    <recommendedName>
        <fullName evidence="7">Poly(A) polymerase I</fullName>
        <shortName evidence="7">PAP I</shortName>
        <ecNumber evidence="7">2.7.7.19</ecNumber>
    </recommendedName>
</protein>
<evidence type="ECO:0000256" key="5">
    <source>
        <dbReference type="ARBA" id="ARBA00022884"/>
    </source>
</evidence>
<dbReference type="RefSeq" id="WP_343814004.1">
    <property type="nucleotide sequence ID" value="NZ_BAAAFA010000001.1"/>
</dbReference>
<dbReference type="Pfam" id="PF12626">
    <property type="entry name" value="PolyA_pol_arg_C"/>
    <property type="match status" value="1"/>
</dbReference>
<evidence type="ECO:0000259" key="11">
    <source>
        <dbReference type="Pfam" id="PF12626"/>
    </source>
</evidence>
<comment type="similarity">
    <text evidence="7 8">Belongs to the tRNA nucleotidyltransferase/poly(A) polymerase family.</text>
</comment>
<dbReference type="Pfam" id="PF01743">
    <property type="entry name" value="PolyA_pol"/>
    <property type="match status" value="1"/>
</dbReference>
<dbReference type="GO" id="GO:0016779">
    <property type="term" value="F:nucleotidyltransferase activity"/>
    <property type="evidence" value="ECO:0007669"/>
    <property type="project" value="UniProtKB-KW"/>
</dbReference>
<comment type="catalytic activity">
    <reaction evidence="7">
        <text>RNA(n) + ATP = RNA(n)-3'-adenine ribonucleotide + diphosphate</text>
        <dbReference type="Rhea" id="RHEA:11332"/>
        <dbReference type="Rhea" id="RHEA-COMP:14527"/>
        <dbReference type="Rhea" id="RHEA-COMP:17347"/>
        <dbReference type="ChEBI" id="CHEBI:30616"/>
        <dbReference type="ChEBI" id="CHEBI:33019"/>
        <dbReference type="ChEBI" id="CHEBI:140395"/>
        <dbReference type="ChEBI" id="CHEBI:173115"/>
        <dbReference type="EC" id="2.7.7.19"/>
    </reaction>
</comment>
<dbReference type="InterPro" id="IPR010206">
    <property type="entry name" value="PolA_pol_I"/>
</dbReference>
<keyword evidence="4 7" id="KW-0067">ATP-binding</keyword>
<dbReference type="InterPro" id="IPR032828">
    <property type="entry name" value="PolyA_RNA-bd"/>
</dbReference>
<feature type="compositionally biased region" description="Basic residues" evidence="9">
    <location>
        <begin position="491"/>
        <end position="503"/>
    </location>
</feature>
<evidence type="ECO:0000256" key="6">
    <source>
        <dbReference type="ARBA" id="ARBA00023163"/>
    </source>
</evidence>
<organism evidence="13 14">
    <name type="scientific">Colwellia asteriadis</name>
    <dbReference type="NCBI Taxonomy" id="517723"/>
    <lineage>
        <taxon>Bacteria</taxon>
        <taxon>Pseudomonadati</taxon>
        <taxon>Pseudomonadota</taxon>
        <taxon>Gammaproteobacteria</taxon>
        <taxon>Alteromonadales</taxon>
        <taxon>Colwelliaceae</taxon>
        <taxon>Colwellia</taxon>
    </lineage>
</organism>
<keyword evidence="14" id="KW-1185">Reference proteome</keyword>
<dbReference type="InterPro" id="IPR043519">
    <property type="entry name" value="NT_sf"/>
</dbReference>
<feature type="active site" evidence="7">
    <location>
        <position position="108"/>
    </location>
</feature>
<keyword evidence="13" id="KW-0548">Nucleotidyltransferase</keyword>
<dbReference type="SUPFAM" id="SSF81891">
    <property type="entry name" value="Poly A polymerase C-terminal region-like"/>
    <property type="match status" value="1"/>
</dbReference>
<gene>
    <name evidence="7 13" type="primary">pcnB</name>
    <name evidence="13" type="ORF">GCM10009111_02470</name>
</gene>
<evidence type="ECO:0000256" key="1">
    <source>
        <dbReference type="ARBA" id="ARBA00022664"/>
    </source>
</evidence>
<feature type="region of interest" description="Disordered" evidence="9">
    <location>
        <begin position="24"/>
        <end position="49"/>
    </location>
</feature>
<keyword evidence="5 7" id="KW-0694">RNA-binding</keyword>
<keyword evidence="6 7" id="KW-0804">Transcription</keyword>
<feature type="region of interest" description="Disordered" evidence="9">
    <location>
        <begin position="486"/>
        <end position="515"/>
    </location>
</feature>
<evidence type="ECO:0000259" key="10">
    <source>
        <dbReference type="Pfam" id="PF01743"/>
    </source>
</evidence>
<dbReference type="Proteomes" id="UP001500021">
    <property type="component" value="Unassembled WGS sequence"/>
</dbReference>
<name>A0ABN1L2L8_9GAMM</name>
<comment type="function">
    <text evidence="7">Adds poly(A) tail to the 3' end of many RNAs, which usually targets these RNAs for decay. Plays a significant role in the global control of gene expression, through influencing the rate of transcript degradation, and in the general RNA quality control.</text>
</comment>
<evidence type="ECO:0000256" key="2">
    <source>
        <dbReference type="ARBA" id="ARBA00022679"/>
    </source>
</evidence>
<dbReference type="HAMAP" id="MF_00957">
    <property type="entry name" value="PolyA_pol"/>
    <property type="match status" value="1"/>
</dbReference>
<feature type="active site" evidence="7">
    <location>
        <position position="110"/>
    </location>
</feature>
<accession>A0ABN1L2L8</accession>
<feature type="active site" evidence="7">
    <location>
        <position position="198"/>
    </location>
</feature>
<dbReference type="Gene3D" id="1.10.3090.10">
    <property type="entry name" value="cca-adding enzyme, domain 2"/>
    <property type="match status" value="1"/>
</dbReference>
<evidence type="ECO:0000256" key="8">
    <source>
        <dbReference type="RuleBase" id="RU003953"/>
    </source>
</evidence>
<dbReference type="InterPro" id="IPR002646">
    <property type="entry name" value="PolA_pol_head_dom"/>
</dbReference>
<feature type="domain" description="Poly A polymerase head" evidence="10">
    <location>
        <begin position="90"/>
        <end position="229"/>
    </location>
</feature>
<dbReference type="Pfam" id="PF12627">
    <property type="entry name" value="PolyA_pol_RNAbd"/>
    <property type="match status" value="1"/>
</dbReference>
<evidence type="ECO:0000256" key="4">
    <source>
        <dbReference type="ARBA" id="ARBA00022840"/>
    </source>
</evidence>
<comment type="caution">
    <text evidence="13">The sequence shown here is derived from an EMBL/GenBank/DDBJ whole genome shotgun (WGS) entry which is preliminary data.</text>
</comment>
<evidence type="ECO:0000256" key="9">
    <source>
        <dbReference type="SAM" id="MobiDB-lite"/>
    </source>
</evidence>
<feature type="compositionally biased region" description="Polar residues" evidence="9">
    <location>
        <begin position="24"/>
        <end position="33"/>
    </location>
</feature>
<sequence>MIIKSVIDLCKKIFTRPSNNAQTITSKVTTHKTSAPPKKKAHASTKQHNVSASFDAPLVLTRDQHPVSRQLLSPNALKVLYRLNKGGFDAYLVGGGVRDILLGLKPKDFDIATNATPEEIKGLFRNCRLIGRRFRLAHIVFGREIIEVATFRGHHDSTAEKSKKPTKEHTKTSKQNDEGMLLRDNIYGTIEEDAERRDFTINALYYSTKDFKVFDFANGVKDIEDKVIRLIGDPETRYREDPVRMLRAIRFATKLDMQISPETSAPIQELATLMASIPAARMFEEFLKMFISGKAIANFEQLRHYNLFGYFFPAVEQALNAQPENEQAKVEQQQLLALIVLAMGNTDQRINNDQRVTPAFLFAALLWYPLQKHIKQINAAQQLAPQDAFFAALSEVMPEQQRSIAIPKRFQGVMKDIWILQDKLARREGKRAFKTFEHPKFRAGYDFLLLRAEIEQSAELKELAQWWTDFQEVSNDARVQMIKGIKMVPGSKRRSPRKRRKPTKSAAANNSANHD</sequence>
<dbReference type="EC" id="2.7.7.19" evidence="7"/>
<evidence type="ECO:0000313" key="14">
    <source>
        <dbReference type="Proteomes" id="UP001500021"/>
    </source>
</evidence>
<evidence type="ECO:0000256" key="3">
    <source>
        <dbReference type="ARBA" id="ARBA00022741"/>
    </source>
</evidence>
<evidence type="ECO:0000313" key="13">
    <source>
        <dbReference type="EMBL" id="GAA0810853.1"/>
    </source>
</evidence>
<dbReference type="NCBIfam" id="TIGR01942">
    <property type="entry name" value="pcnB"/>
    <property type="match status" value="1"/>
</dbReference>
<dbReference type="EMBL" id="BAAAFA010000001">
    <property type="protein sequence ID" value="GAA0810853.1"/>
    <property type="molecule type" value="Genomic_DNA"/>
</dbReference>
<keyword evidence="2 7" id="KW-0808">Transferase</keyword>
<feature type="domain" description="Polymerase A arginine-rich C-terminal" evidence="11">
    <location>
        <begin position="382"/>
        <end position="501"/>
    </location>
</feature>
<feature type="region of interest" description="Disordered" evidence="9">
    <location>
        <begin position="156"/>
        <end position="178"/>
    </location>
</feature>
<dbReference type="InterPro" id="IPR025866">
    <property type="entry name" value="PolyA_pol_arg_C_dom"/>
</dbReference>
<dbReference type="SUPFAM" id="SSF81301">
    <property type="entry name" value="Nucleotidyltransferase"/>
    <property type="match status" value="1"/>
</dbReference>
<feature type="domain" description="tRNA nucleotidyltransferase/poly(A) polymerase RNA and SrmB- binding" evidence="12">
    <location>
        <begin position="256"/>
        <end position="318"/>
    </location>
</feature>
<dbReference type="PANTHER" id="PTHR43051:SF1">
    <property type="entry name" value="POLYNUCLEOTIDE ADENYLYLTRANSFERASE FAMILY PROTEIN"/>
    <property type="match status" value="1"/>
</dbReference>
<keyword evidence="1 7" id="KW-0507">mRNA processing</keyword>
<proteinExistence type="inferred from homology"/>
<reference evidence="13 14" key="1">
    <citation type="journal article" date="2019" name="Int. J. Syst. Evol. Microbiol.">
        <title>The Global Catalogue of Microorganisms (GCM) 10K type strain sequencing project: providing services to taxonomists for standard genome sequencing and annotation.</title>
        <authorList>
            <consortium name="The Broad Institute Genomics Platform"/>
            <consortium name="The Broad Institute Genome Sequencing Center for Infectious Disease"/>
            <person name="Wu L."/>
            <person name="Ma J."/>
        </authorList>
    </citation>
    <scope>NUCLEOTIDE SEQUENCE [LARGE SCALE GENOMIC DNA]</scope>
    <source>
        <strain evidence="13 14">JCM 15608</strain>
    </source>
</reference>
<dbReference type="CDD" id="cd05398">
    <property type="entry name" value="NT_ClassII-CCAase"/>
    <property type="match status" value="1"/>
</dbReference>
<evidence type="ECO:0000259" key="12">
    <source>
        <dbReference type="Pfam" id="PF12627"/>
    </source>
</evidence>
<dbReference type="InterPro" id="IPR052191">
    <property type="entry name" value="tRNA_ntf/polyA_polymerase_I"/>
</dbReference>